<dbReference type="Proteomes" id="UP001160148">
    <property type="component" value="Unassembled WGS sequence"/>
</dbReference>
<evidence type="ECO:0000256" key="1">
    <source>
        <dbReference type="ARBA" id="ARBA00004123"/>
    </source>
</evidence>
<dbReference type="Pfam" id="PF13868">
    <property type="entry name" value="TPH"/>
    <property type="match status" value="1"/>
</dbReference>
<keyword evidence="9" id="KW-0206">Cytoskeleton</keyword>
<dbReference type="AlphaFoldDB" id="A0AAV0X9M3"/>
<feature type="domain" description="Trichohyalin-plectin-homology" evidence="15">
    <location>
        <begin position="77"/>
        <end position="284"/>
    </location>
</feature>
<keyword evidence="10" id="KW-0539">Nucleus</keyword>
<evidence type="ECO:0000256" key="5">
    <source>
        <dbReference type="ARBA" id="ARBA00022490"/>
    </source>
</evidence>
<evidence type="ECO:0000256" key="8">
    <source>
        <dbReference type="ARBA" id="ARBA00023069"/>
    </source>
</evidence>
<dbReference type="InterPro" id="IPR043597">
    <property type="entry name" value="TPH_dom"/>
</dbReference>
<comment type="subcellular location">
    <subcellularLocation>
        <location evidence="2">Cytoplasm</location>
        <location evidence="2">Cytoskeleton</location>
        <location evidence="2">Flagellum axoneme</location>
    </subcellularLocation>
    <subcellularLocation>
        <location evidence="1">Nucleus</location>
    </subcellularLocation>
</comment>
<dbReference type="PANTHER" id="PTHR19265:SF0">
    <property type="entry name" value="MEIOSIS-SPECIFIC NUCLEAR STRUCTURAL PROTEIN 1"/>
    <property type="match status" value="1"/>
</dbReference>
<evidence type="ECO:0000256" key="6">
    <source>
        <dbReference type="ARBA" id="ARBA00022846"/>
    </source>
</evidence>
<evidence type="ECO:0000256" key="4">
    <source>
        <dbReference type="ARBA" id="ARBA00014813"/>
    </source>
</evidence>
<dbReference type="GO" id="GO:0051321">
    <property type="term" value="P:meiotic cell cycle"/>
    <property type="evidence" value="ECO:0007669"/>
    <property type="project" value="UniProtKB-KW"/>
</dbReference>
<keyword evidence="6" id="KW-0282">Flagellum</keyword>
<keyword evidence="7 14" id="KW-0175">Coiled coil</keyword>
<dbReference type="EMBL" id="CARXXK010000004">
    <property type="protein sequence ID" value="CAI6364517.1"/>
    <property type="molecule type" value="Genomic_DNA"/>
</dbReference>
<evidence type="ECO:0000256" key="14">
    <source>
        <dbReference type="SAM" id="Coils"/>
    </source>
</evidence>
<evidence type="ECO:0000259" key="15">
    <source>
        <dbReference type="Pfam" id="PF13868"/>
    </source>
</evidence>
<evidence type="ECO:0000313" key="17">
    <source>
        <dbReference type="Proteomes" id="UP001160148"/>
    </source>
</evidence>
<dbReference type="PANTHER" id="PTHR19265">
    <property type="entry name" value="MEIOSIS-SPECIFIC NUCLEAR STRUCTURAL PROTEIN 1"/>
    <property type="match status" value="1"/>
</dbReference>
<comment type="caution">
    <text evidence="16">The sequence shown here is derived from an EMBL/GenBank/DDBJ whole genome shotgun (WGS) entry which is preliminary data.</text>
</comment>
<evidence type="ECO:0000256" key="10">
    <source>
        <dbReference type="ARBA" id="ARBA00023242"/>
    </source>
</evidence>
<evidence type="ECO:0000256" key="11">
    <source>
        <dbReference type="ARBA" id="ARBA00023254"/>
    </source>
</evidence>
<evidence type="ECO:0000256" key="12">
    <source>
        <dbReference type="ARBA" id="ARBA00023273"/>
    </source>
</evidence>
<sequence>MCQIKENEALKKEEKVRVYYDDLRMIESRNYENKEEIEQQTLKNELNLDYKKAITEQIQENIIEKQRELSLKNNPIEIERKKFDNTNKRIEEYLMEIDKRNKQQEEFKNQKKVENDRIYNCLVDNLASLTSHTSKNIEVQNKLIYEEQRSATWLAEKKEKDSKILQRDNMLKQNEMQLNIKKDKKKAEKEKDYDLVKILLQNLKVFNEVEEKKNAERRQKMINYGKELKMSIDQKADLRQRQKKVAMNEFSEAVKLEELRMGEMKKEQTTIVKEHMENLVGFFPPTARDQYNMK</sequence>
<name>A0AAV0X9M3_9HEMI</name>
<dbReference type="GO" id="GO:0005634">
    <property type="term" value="C:nucleus"/>
    <property type="evidence" value="ECO:0007669"/>
    <property type="project" value="UniProtKB-SubCell"/>
</dbReference>
<evidence type="ECO:0000256" key="7">
    <source>
        <dbReference type="ARBA" id="ARBA00023054"/>
    </source>
</evidence>
<comment type="similarity">
    <text evidence="3">Belongs to the MNS1 family.</text>
</comment>
<evidence type="ECO:0000256" key="3">
    <source>
        <dbReference type="ARBA" id="ARBA00009158"/>
    </source>
</evidence>
<reference evidence="16 17" key="1">
    <citation type="submission" date="2023-01" db="EMBL/GenBank/DDBJ databases">
        <authorList>
            <person name="Whitehead M."/>
        </authorList>
    </citation>
    <scope>NUCLEOTIDE SEQUENCE [LARGE SCALE GENOMIC DNA]</scope>
</reference>
<keyword evidence="5" id="KW-0963">Cytoplasm</keyword>
<organism evidence="16 17">
    <name type="scientific">Macrosiphum euphorbiae</name>
    <name type="common">potato aphid</name>
    <dbReference type="NCBI Taxonomy" id="13131"/>
    <lineage>
        <taxon>Eukaryota</taxon>
        <taxon>Metazoa</taxon>
        <taxon>Ecdysozoa</taxon>
        <taxon>Arthropoda</taxon>
        <taxon>Hexapoda</taxon>
        <taxon>Insecta</taxon>
        <taxon>Pterygota</taxon>
        <taxon>Neoptera</taxon>
        <taxon>Paraneoptera</taxon>
        <taxon>Hemiptera</taxon>
        <taxon>Sternorrhyncha</taxon>
        <taxon>Aphidomorpha</taxon>
        <taxon>Aphidoidea</taxon>
        <taxon>Aphididae</taxon>
        <taxon>Macrosiphini</taxon>
        <taxon>Macrosiphum</taxon>
    </lineage>
</organism>
<evidence type="ECO:0000313" key="16">
    <source>
        <dbReference type="EMBL" id="CAI6364517.1"/>
    </source>
</evidence>
<evidence type="ECO:0000256" key="2">
    <source>
        <dbReference type="ARBA" id="ARBA00004611"/>
    </source>
</evidence>
<gene>
    <name evidence="16" type="ORF">MEUPH1_LOCUS19332</name>
</gene>
<keyword evidence="12" id="KW-0966">Cell projection</keyword>
<protein>
    <recommendedName>
        <fullName evidence="4">Meiosis-specific nuclear structural protein 1</fullName>
    </recommendedName>
</protein>
<keyword evidence="8" id="KW-0969">Cilium</keyword>
<accession>A0AAV0X9M3</accession>
<feature type="coiled-coil region" evidence="14">
    <location>
        <begin position="76"/>
        <end position="110"/>
    </location>
</feature>
<evidence type="ECO:0000256" key="13">
    <source>
        <dbReference type="ARBA" id="ARBA00046114"/>
    </source>
</evidence>
<keyword evidence="11" id="KW-0469">Meiosis</keyword>
<proteinExistence type="inferred from homology"/>
<evidence type="ECO:0000256" key="9">
    <source>
        <dbReference type="ARBA" id="ARBA00023212"/>
    </source>
</evidence>
<keyword evidence="17" id="KW-1185">Reference proteome</keyword>
<comment type="function">
    <text evidence="13">Microtubule inner protein (MIP) part of the dynein-decorated doublet microtubules (DMTs) in cilia axoneme, which is required for motile cilia beating. May play a role in the control of meiotic division and germ cell differentiation through regulation of pairing and recombination during meiosis. Required for sperm flagella assembly. May play a role in the assembly and function of the outer dynein arm-docking complex (ODA-DC). ODA-DC mediates outer dynein arms (ODA) binding onto the axonemal doublet microtubules.</text>
</comment>
<dbReference type="InterPro" id="IPR026504">
    <property type="entry name" value="MNS1"/>
</dbReference>